<evidence type="ECO:0000313" key="1">
    <source>
        <dbReference type="EMBL" id="KAF9506630.1"/>
    </source>
</evidence>
<reference evidence="1" key="1">
    <citation type="journal article" date="2020" name="Nat. Commun.">
        <title>Large-scale genome sequencing of mycorrhizal fungi provides insights into the early evolution of symbiotic traits.</title>
        <authorList>
            <person name="Miyauchi S."/>
            <person name="Kiss E."/>
            <person name="Kuo A."/>
            <person name="Drula E."/>
            <person name="Kohler A."/>
            <person name="Sanchez-Garcia M."/>
            <person name="Morin E."/>
            <person name="Andreopoulos B."/>
            <person name="Barry K.W."/>
            <person name="Bonito G."/>
            <person name="Buee M."/>
            <person name="Carver A."/>
            <person name="Chen C."/>
            <person name="Cichocki N."/>
            <person name="Clum A."/>
            <person name="Culley D."/>
            <person name="Crous P.W."/>
            <person name="Fauchery L."/>
            <person name="Girlanda M."/>
            <person name="Hayes R.D."/>
            <person name="Keri Z."/>
            <person name="LaButti K."/>
            <person name="Lipzen A."/>
            <person name="Lombard V."/>
            <person name="Magnuson J."/>
            <person name="Maillard F."/>
            <person name="Murat C."/>
            <person name="Nolan M."/>
            <person name="Ohm R.A."/>
            <person name="Pangilinan J."/>
            <person name="Pereira M.F."/>
            <person name="Perotto S."/>
            <person name="Peter M."/>
            <person name="Pfister S."/>
            <person name="Riley R."/>
            <person name="Sitrit Y."/>
            <person name="Stielow J.B."/>
            <person name="Szollosi G."/>
            <person name="Zifcakova L."/>
            <person name="Stursova M."/>
            <person name="Spatafora J.W."/>
            <person name="Tedersoo L."/>
            <person name="Vaario L.M."/>
            <person name="Yamada A."/>
            <person name="Yan M."/>
            <person name="Wang P."/>
            <person name="Xu J."/>
            <person name="Bruns T."/>
            <person name="Baldrian P."/>
            <person name="Vilgalys R."/>
            <person name="Dunand C."/>
            <person name="Henrissat B."/>
            <person name="Grigoriev I.V."/>
            <person name="Hibbett D."/>
            <person name="Nagy L.G."/>
            <person name="Martin F.M."/>
        </authorList>
    </citation>
    <scope>NUCLEOTIDE SEQUENCE</scope>
    <source>
        <strain evidence="1">UP504</strain>
    </source>
</reference>
<dbReference type="Proteomes" id="UP000886523">
    <property type="component" value="Unassembled WGS sequence"/>
</dbReference>
<dbReference type="AlphaFoldDB" id="A0A9P6AIT7"/>
<organism evidence="1 2">
    <name type="scientific">Hydnum rufescens UP504</name>
    <dbReference type="NCBI Taxonomy" id="1448309"/>
    <lineage>
        <taxon>Eukaryota</taxon>
        <taxon>Fungi</taxon>
        <taxon>Dikarya</taxon>
        <taxon>Basidiomycota</taxon>
        <taxon>Agaricomycotina</taxon>
        <taxon>Agaricomycetes</taxon>
        <taxon>Cantharellales</taxon>
        <taxon>Hydnaceae</taxon>
        <taxon>Hydnum</taxon>
    </lineage>
</organism>
<accession>A0A9P6AIT7</accession>
<evidence type="ECO:0000313" key="2">
    <source>
        <dbReference type="Proteomes" id="UP000886523"/>
    </source>
</evidence>
<proteinExistence type="predicted"/>
<dbReference type="EMBL" id="MU129105">
    <property type="protein sequence ID" value="KAF9506630.1"/>
    <property type="molecule type" value="Genomic_DNA"/>
</dbReference>
<gene>
    <name evidence="1" type="ORF">BS47DRAFT_1367248</name>
</gene>
<keyword evidence="2" id="KW-1185">Reference proteome</keyword>
<protein>
    <submittedName>
        <fullName evidence="1">Uncharacterized protein</fullName>
    </submittedName>
</protein>
<comment type="caution">
    <text evidence="1">The sequence shown here is derived from an EMBL/GenBank/DDBJ whole genome shotgun (WGS) entry which is preliminary data.</text>
</comment>
<sequence>MYWICMCALGIYSASELIELGFCDAKTLQEALEGFRRHEAYASKAQNKDHTYFGSQASRPSEVSEPILSFPDATHTKVINPIHYDNPPSSQSQEHMGALGANVLQSQHLVINAINYGLGSGYQHSPMYDFATIPSSGYAISPTKGQNIFANCNIHTQKNTHGTIPEPPTEILVSKGQPMASPEAPWPTHEEAAYAANPMDYNFLLQHQELPIEGLEWHYIDNPAQEDPTPGYKYNYQ</sequence>
<name>A0A9P6AIT7_9AGAM</name>